<accession>A0A507CTY1</accession>
<feature type="compositionally biased region" description="Polar residues" evidence="1">
    <location>
        <begin position="1"/>
        <end position="22"/>
    </location>
</feature>
<keyword evidence="3" id="KW-1185">Reference proteome</keyword>
<dbReference type="EMBL" id="QEAN01000228">
    <property type="protein sequence ID" value="TPX42565.1"/>
    <property type="molecule type" value="Genomic_DNA"/>
</dbReference>
<dbReference type="Proteomes" id="UP000317494">
    <property type="component" value="Unassembled WGS sequence"/>
</dbReference>
<evidence type="ECO:0000313" key="3">
    <source>
        <dbReference type="Proteomes" id="UP000317494"/>
    </source>
</evidence>
<gene>
    <name evidence="2" type="ORF">SeMB42_g05074</name>
</gene>
<evidence type="ECO:0000313" key="2">
    <source>
        <dbReference type="EMBL" id="TPX42565.1"/>
    </source>
</evidence>
<feature type="region of interest" description="Disordered" evidence="1">
    <location>
        <begin position="1"/>
        <end position="33"/>
    </location>
</feature>
<feature type="region of interest" description="Disordered" evidence="1">
    <location>
        <begin position="245"/>
        <end position="287"/>
    </location>
</feature>
<feature type="compositionally biased region" description="Low complexity" evidence="1">
    <location>
        <begin position="249"/>
        <end position="270"/>
    </location>
</feature>
<proteinExistence type="predicted"/>
<evidence type="ECO:0000256" key="1">
    <source>
        <dbReference type="SAM" id="MobiDB-lite"/>
    </source>
</evidence>
<sequence>MYSPSKSIKSGPSRNTTENANDNGGIDPTFGTATASAVRRLQARALESTSTTKAKVVGQQRLTIPGLWADQHPSPPSTSTSSSAFSCADGYTPLPPSEKFKSPLLKYGFRERAASEKDDSVHLVPNQTSMASNSWKRDSTAVNSPLDAESPEDDEATFKSGRSSMCHGRSSGVRRVGVNVDAILMKPEAERRSSESTGLLPFSFHNDGSRPARNSECTARKQEISASLPVLPAPAAVAKPLIREPSPVLRSRMSPARSPPSALSAPKSLPTLHSSPHMSISGLLRSA</sequence>
<organism evidence="2 3">
    <name type="scientific">Synchytrium endobioticum</name>
    <dbReference type="NCBI Taxonomy" id="286115"/>
    <lineage>
        <taxon>Eukaryota</taxon>
        <taxon>Fungi</taxon>
        <taxon>Fungi incertae sedis</taxon>
        <taxon>Chytridiomycota</taxon>
        <taxon>Chytridiomycota incertae sedis</taxon>
        <taxon>Chytridiomycetes</taxon>
        <taxon>Synchytriales</taxon>
        <taxon>Synchytriaceae</taxon>
        <taxon>Synchytrium</taxon>
    </lineage>
</organism>
<feature type="region of interest" description="Disordered" evidence="1">
    <location>
        <begin position="187"/>
        <end position="220"/>
    </location>
</feature>
<protein>
    <submittedName>
        <fullName evidence="2">Uncharacterized protein</fullName>
    </submittedName>
</protein>
<comment type="caution">
    <text evidence="2">The sequence shown here is derived from an EMBL/GenBank/DDBJ whole genome shotgun (WGS) entry which is preliminary data.</text>
</comment>
<reference evidence="2 3" key="1">
    <citation type="journal article" date="2019" name="Sci. Rep.">
        <title>Comparative genomics of chytrid fungi reveal insights into the obligate biotrophic and pathogenic lifestyle of Synchytrium endobioticum.</title>
        <authorList>
            <person name="van de Vossenberg B.T.L.H."/>
            <person name="Warris S."/>
            <person name="Nguyen H.D.T."/>
            <person name="van Gent-Pelzer M.P.E."/>
            <person name="Joly D.L."/>
            <person name="van de Geest H.C."/>
            <person name="Bonants P.J.M."/>
            <person name="Smith D.S."/>
            <person name="Levesque C.A."/>
            <person name="van der Lee T.A.J."/>
        </authorList>
    </citation>
    <scope>NUCLEOTIDE SEQUENCE [LARGE SCALE GENOMIC DNA]</scope>
    <source>
        <strain evidence="2 3">MB42</strain>
    </source>
</reference>
<dbReference type="VEuPathDB" id="FungiDB:SeMB42_g05074"/>
<feature type="compositionally biased region" description="Polar residues" evidence="1">
    <location>
        <begin position="125"/>
        <end position="134"/>
    </location>
</feature>
<feature type="region of interest" description="Disordered" evidence="1">
    <location>
        <begin position="66"/>
        <end position="102"/>
    </location>
</feature>
<feature type="region of interest" description="Disordered" evidence="1">
    <location>
        <begin position="114"/>
        <end position="172"/>
    </location>
</feature>
<dbReference type="AlphaFoldDB" id="A0A507CTY1"/>
<name>A0A507CTY1_9FUNG</name>